<dbReference type="Gene3D" id="1.20.5.1930">
    <property type="match status" value="1"/>
</dbReference>
<dbReference type="GO" id="GO:0000155">
    <property type="term" value="F:phosphorelay sensor kinase activity"/>
    <property type="evidence" value="ECO:0007669"/>
    <property type="project" value="InterPro"/>
</dbReference>
<dbReference type="InterPro" id="IPR050482">
    <property type="entry name" value="Sensor_HK_TwoCompSys"/>
</dbReference>
<evidence type="ECO:0000256" key="12">
    <source>
        <dbReference type="ARBA" id="ARBA00022777"/>
    </source>
</evidence>
<keyword evidence="15" id="KW-0411">Iron-sulfur</keyword>
<protein>
    <recommendedName>
        <fullName evidence="6">Oxygen sensor histidine kinase NreB</fullName>
        <ecNumber evidence="5">2.7.13.3</ecNumber>
    </recommendedName>
    <alternativeName>
        <fullName evidence="17">Nitrogen regulation protein B</fullName>
    </alternativeName>
</protein>
<dbReference type="Proteomes" id="UP000290365">
    <property type="component" value="Chromosome"/>
</dbReference>
<dbReference type="SUPFAM" id="SSF158472">
    <property type="entry name" value="HAMP domain-like"/>
    <property type="match status" value="1"/>
</dbReference>
<dbReference type="Gene3D" id="6.10.340.10">
    <property type="match status" value="1"/>
</dbReference>
<gene>
    <name evidence="21" type="ORF">EPA93_01140</name>
</gene>
<dbReference type="SMART" id="SM00387">
    <property type="entry name" value="HATPase_c"/>
    <property type="match status" value="1"/>
</dbReference>
<evidence type="ECO:0000256" key="1">
    <source>
        <dbReference type="ARBA" id="ARBA00000085"/>
    </source>
</evidence>
<evidence type="ECO:0000256" key="2">
    <source>
        <dbReference type="ARBA" id="ARBA00001966"/>
    </source>
</evidence>
<dbReference type="PROSITE" id="PS50109">
    <property type="entry name" value="HIS_KIN"/>
    <property type="match status" value="1"/>
</dbReference>
<keyword evidence="7" id="KW-0004">4Fe-4S</keyword>
<feature type="domain" description="Histidine kinase" evidence="19">
    <location>
        <begin position="162"/>
        <end position="352"/>
    </location>
</feature>
<accession>A0A4P6JHZ5</accession>
<feature type="transmembrane region" description="Helical" evidence="18">
    <location>
        <begin position="71"/>
        <end position="92"/>
    </location>
</feature>
<dbReference type="SMART" id="SM00304">
    <property type="entry name" value="HAMP"/>
    <property type="match status" value="1"/>
</dbReference>
<evidence type="ECO:0000256" key="11">
    <source>
        <dbReference type="ARBA" id="ARBA00022723"/>
    </source>
</evidence>
<dbReference type="OrthoDB" id="199946at2"/>
<evidence type="ECO:0000256" key="4">
    <source>
        <dbReference type="ARBA" id="ARBA00004496"/>
    </source>
</evidence>
<keyword evidence="18" id="KW-0472">Membrane</keyword>
<dbReference type="Pfam" id="PF07730">
    <property type="entry name" value="HisKA_3"/>
    <property type="match status" value="1"/>
</dbReference>
<evidence type="ECO:0000256" key="7">
    <source>
        <dbReference type="ARBA" id="ARBA00022485"/>
    </source>
</evidence>
<comment type="subcellular location">
    <subcellularLocation>
        <location evidence="4">Cytoplasm</location>
    </subcellularLocation>
    <subcellularLocation>
        <location evidence="3">Membrane</location>
    </subcellularLocation>
</comment>
<keyword evidence="22" id="KW-1185">Reference proteome</keyword>
<dbReference type="PRINTS" id="PR00344">
    <property type="entry name" value="BCTRLSENSOR"/>
</dbReference>
<dbReference type="InterPro" id="IPR003594">
    <property type="entry name" value="HATPase_dom"/>
</dbReference>
<keyword evidence="18" id="KW-1133">Transmembrane helix</keyword>
<dbReference type="Pfam" id="PF02518">
    <property type="entry name" value="HATPase_c"/>
    <property type="match status" value="1"/>
</dbReference>
<evidence type="ECO:0000259" key="20">
    <source>
        <dbReference type="PROSITE" id="PS50885"/>
    </source>
</evidence>
<dbReference type="GO" id="GO:0051539">
    <property type="term" value="F:4 iron, 4 sulfur cluster binding"/>
    <property type="evidence" value="ECO:0007669"/>
    <property type="project" value="UniProtKB-KW"/>
</dbReference>
<evidence type="ECO:0000256" key="16">
    <source>
        <dbReference type="ARBA" id="ARBA00024827"/>
    </source>
</evidence>
<dbReference type="RefSeq" id="WP_129885266.1">
    <property type="nucleotide sequence ID" value="NZ_CP035758.1"/>
</dbReference>
<dbReference type="Pfam" id="PF00672">
    <property type="entry name" value="HAMP"/>
    <property type="match status" value="1"/>
</dbReference>
<evidence type="ECO:0000313" key="22">
    <source>
        <dbReference type="Proteomes" id="UP000290365"/>
    </source>
</evidence>
<comment type="function">
    <text evidence="16">Member of the two-component regulatory system NreB/NreC involved in the control of dissimilatory nitrate/nitrite reduction in response to oxygen. NreB functions as a direct oxygen sensor histidine kinase which is autophosphorylated, in the absence of oxygen, probably at the conserved histidine residue, and transfers its phosphate group probably to a conserved aspartate residue of NreC. NreB/NreC activates the expression of the nitrate (narGHJI) and nitrite (nir) reductase operons, as well as the putative nitrate transporter gene narT.</text>
</comment>
<evidence type="ECO:0000256" key="14">
    <source>
        <dbReference type="ARBA" id="ARBA00023012"/>
    </source>
</evidence>
<comment type="cofactor">
    <cofactor evidence="2">
        <name>[4Fe-4S] cluster</name>
        <dbReference type="ChEBI" id="CHEBI:49883"/>
    </cofactor>
</comment>
<reference evidence="21 22" key="1">
    <citation type="submission" date="2019-01" db="EMBL/GenBank/DDBJ databases">
        <title>Ktedonosporobacter rubrisoli SCAWS-G2.</title>
        <authorList>
            <person name="Huang Y."/>
            <person name="Yan B."/>
        </authorList>
    </citation>
    <scope>NUCLEOTIDE SEQUENCE [LARGE SCALE GENOMIC DNA]</scope>
    <source>
        <strain evidence="21 22">SCAWS-G2</strain>
    </source>
</reference>
<proteinExistence type="predicted"/>
<dbReference type="AlphaFoldDB" id="A0A4P6JHZ5"/>
<keyword evidence="10" id="KW-0808">Transferase</keyword>
<dbReference type="PROSITE" id="PS50885">
    <property type="entry name" value="HAMP"/>
    <property type="match status" value="1"/>
</dbReference>
<dbReference type="EMBL" id="CP035758">
    <property type="protein sequence ID" value="QBD74667.1"/>
    <property type="molecule type" value="Genomic_DNA"/>
</dbReference>
<dbReference type="GO" id="GO:0016020">
    <property type="term" value="C:membrane"/>
    <property type="evidence" value="ECO:0007669"/>
    <property type="project" value="UniProtKB-SubCell"/>
</dbReference>
<feature type="transmembrane region" description="Helical" evidence="18">
    <location>
        <begin position="33"/>
        <end position="51"/>
    </location>
</feature>
<dbReference type="Gene3D" id="3.30.565.10">
    <property type="entry name" value="Histidine kinase-like ATPase, C-terminal domain"/>
    <property type="match status" value="1"/>
</dbReference>
<dbReference type="InterPro" id="IPR011712">
    <property type="entry name" value="Sig_transdc_His_kin_sub3_dim/P"/>
</dbReference>
<keyword evidence="11" id="KW-0479">Metal-binding</keyword>
<dbReference type="EC" id="2.7.13.3" evidence="5"/>
<dbReference type="CDD" id="cd06225">
    <property type="entry name" value="HAMP"/>
    <property type="match status" value="1"/>
</dbReference>
<dbReference type="InterPro" id="IPR005467">
    <property type="entry name" value="His_kinase_dom"/>
</dbReference>
<keyword evidence="13" id="KW-0408">Iron</keyword>
<dbReference type="InterPro" id="IPR003660">
    <property type="entry name" value="HAMP_dom"/>
</dbReference>
<sequence length="365" mass="40334">MKKKESSGLNLTARSEESFITWRGLQIRMTQSYIWVTLGAVLLFQIVSGATTARPSNAADLHILWLELNGLAFLVVIVLGALFGFISTYGLISRLRAMTAATTRFAAGQYERRLKVYTKDELGQLETHLNRMAEQLVGYLAQQKLLVAQNARLEERARLARDLHDSVKQQVFALAVQIELAHTLLEKDREAAREHLGEADELSYHIQQELSALIHALRPADLQIKGLPRALEDYLTTWSRQNKIAAEVDLPETCCLPFPIEEVLWRVAQESLSNVARHSRASRVRIKLKLAGQQVSLSISDNGQGFEVSGNQGAGLGLRSISERVERIGGTTLIQSAHGQGTSMLIRCSISPVAESTAKGQVATT</sequence>
<keyword evidence="12 21" id="KW-0418">Kinase</keyword>
<dbReference type="GO" id="GO:0005737">
    <property type="term" value="C:cytoplasm"/>
    <property type="evidence" value="ECO:0007669"/>
    <property type="project" value="UniProtKB-SubCell"/>
</dbReference>
<keyword evidence="8" id="KW-0963">Cytoplasm</keyword>
<evidence type="ECO:0000256" key="6">
    <source>
        <dbReference type="ARBA" id="ARBA00017322"/>
    </source>
</evidence>
<evidence type="ECO:0000256" key="9">
    <source>
        <dbReference type="ARBA" id="ARBA00022553"/>
    </source>
</evidence>
<keyword evidence="14" id="KW-0902">Two-component regulatory system</keyword>
<evidence type="ECO:0000256" key="18">
    <source>
        <dbReference type="SAM" id="Phobius"/>
    </source>
</evidence>
<evidence type="ECO:0000256" key="10">
    <source>
        <dbReference type="ARBA" id="ARBA00022679"/>
    </source>
</evidence>
<evidence type="ECO:0000256" key="3">
    <source>
        <dbReference type="ARBA" id="ARBA00004370"/>
    </source>
</evidence>
<organism evidence="21 22">
    <name type="scientific">Ktedonosporobacter rubrisoli</name>
    <dbReference type="NCBI Taxonomy" id="2509675"/>
    <lineage>
        <taxon>Bacteria</taxon>
        <taxon>Bacillati</taxon>
        <taxon>Chloroflexota</taxon>
        <taxon>Ktedonobacteria</taxon>
        <taxon>Ktedonobacterales</taxon>
        <taxon>Ktedonosporobacteraceae</taxon>
        <taxon>Ktedonosporobacter</taxon>
    </lineage>
</organism>
<comment type="catalytic activity">
    <reaction evidence="1">
        <text>ATP + protein L-histidine = ADP + protein N-phospho-L-histidine.</text>
        <dbReference type="EC" id="2.7.13.3"/>
    </reaction>
</comment>
<evidence type="ECO:0000256" key="13">
    <source>
        <dbReference type="ARBA" id="ARBA00023004"/>
    </source>
</evidence>
<keyword evidence="18" id="KW-0812">Transmembrane</keyword>
<evidence type="ECO:0000256" key="5">
    <source>
        <dbReference type="ARBA" id="ARBA00012438"/>
    </source>
</evidence>
<dbReference type="PANTHER" id="PTHR24421">
    <property type="entry name" value="NITRATE/NITRITE SENSOR PROTEIN NARX-RELATED"/>
    <property type="match status" value="1"/>
</dbReference>
<dbReference type="SUPFAM" id="SSF55874">
    <property type="entry name" value="ATPase domain of HSP90 chaperone/DNA topoisomerase II/histidine kinase"/>
    <property type="match status" value="1"/>
</dbReference>
<dbReference type="GO" id="GO:0046872">
    <property type="term" value="F:metal ion binding"/>
    <property type="evidence" value="ECO:0007669"/>
    <property type="project" value="UniProtKB-KW"/>
</dbReference>
<dbReference type="GO" id="GO:0046983">
    <property type="term" value="F:protein dimerization activity"/>
    <property type="evidence" value="ECO:0007669"/>
    <property type="project" value="InterPro"/>
</dbReference>
<evidence type="ECO:0000256" key="17">
    <source>
        <dbReference type="ARBA" id="ARBA00030800"/>
    </source>
</evidence>
<keyword evidence="9" id="KW-0597">Phosphoprotein</keyword>
<feature type="domain" description="HAMP" evidence="20">
    <location>
        <begin position="89"/>
        <end position="141"/>
    </location>
</feature>
<dbReference type="CDD" id="cd16917">
    <property type="entry name" value="HATPase_UhpB-NarQ-NarX-like"/>
    <property type="match status" value="1"/>
</dbReference>
<dbReference type="KEGG" id="kbs:EPA93_01140"/>
<dbReference type="InterPro" id="IPR004358">
    <property type="entry name" value="Sig_transdc_His_kin-like_C"/>
</dbReference>
<dbReference type="InterPro" id="IPR036890">
    <property type="entry name" value="HATPase_C_sf"/>
</dbReference>
<evidence type="ECO:0000259" key="19">
    <source>
        <dbReference type="PROSITE" id="PS50109"/>
    </source>
</evidence>
<evidence type="ECO:0000256" key="15">
    <source>
        <dbReference type="ARBA" id="ARBA00023014"/>
    </source>
</evidence>
<evidence type="ECO:0000313" key="21">
    <source>
        <dbReference type="EMBL" id="QBD74667.1"/>
    </source>
</evidence>
<evidence type="ECO:0000256" key="8">
    <source>
        <dbReference type="ARBA" id="ARBA00022490"/>
    </source>
</evidence>
<name>A0A4P6JHZ5_KTERU</name>